<evidence type="ECO:0000313" key="5">
    <source>
        <dbReference type="Proteomes" id="UP000575068"/>
    </source>
</evidence>
<dbReference type="InterPro" id="IPR012429">
    <property type="entry name" value="HGSNAT_cat"/>
</dbReference>
<keyword evidence="1" id="KW-1133">Transmembrane helix</keyword>
<comment type="caution">
    <text evidence="4">The sequence shown here is derived from an EMBL/GenBank/DDBJ whole genome shotgun (WGS) entry which is preliminary data.</text>
</comment>
<feature type="transmembrane region" description="Helical" evidence="1">
    <location>
        <begin position="265"/>
        <end position="285"/>
    </location>
</feature>
<feature type="transmembrane region" description="Helical" evidence="1">
    <location>
        <begin position="157"/>
        <end position="180"/>
    </location>
</feature>
<feature type="transmembrane region" description="Helical" evidence="1">
    <location>
        <begin position="114"/>
        <end position="137"/>
    </location>
</feature>
<evidence type="ECO:0000259" key="3">
    <source>
        <dbReference type="Pfam" id="PF07786"/>
    </source>
</evidence>
<feature type="domain" description="DUF418" evidence="2">
    <location>
        <begin position="245"/>
        <end position="409"/>
    </location>
</feature>
<protein>
    <recommendedName>
        <fullName evidence="6">DUF418 domain-containing protein</fullName>
    </recommendedName>
</protein>
<dbReference type="PANTHER" id="PTHR30590:SF2">
    <property type="entry name" value="INNER MEMBRANE PROTEIN"/>
    <property type="match status" value="1"/>
</dbReference>
<dbReference type="Pfam" id="PF04235">
    <property type="entry name" value="DUF418"/>
    <property type="match status" value="1"/>
</dbReference>
<feature type="transmembrane region" description="Helical" evidence="1">
    <location>
        <begin position="372"/>
        <end position="391"/>
    </location>
</feature>
<organism evidence="4 5">
    <name type="scientific">Rhizorhapis suberifaciens</name>
    <name type="common">corky root of lettuce</name>
    <dbReference type="NCBI Taxonomy" id="13656"/>
    <lineage>
        <taxon>Bacteria</taxon>
        <taxon>Pseudomonadati</taxon>
        <taxon>Pseudomonadota</taxon>
        <taxon>Alphaproteobacteria</taxon>
        <taxon>Sphingomonadales</taxon>
        <taxon>Sphingomonadaceae</taxon>
        <taxon>Rhizorhapis</taxon>
    </lineage>
</organism>
<dbReference type="InterPro" id="IPR007349">
    <property type="entry name" value="DUF418"/>
</dbReference>
<dbReference type="Pfam" id="PF07786">
    <property type="entry name" value="HGSNAT_cat"/>
    <property type="match status" value="1"/>
</dbReference>
<name>A0A840HRT5_9SPHN</name>
<evidence type="ECO:0008006" key="6">
    <source>
        <dbReference type="Google" id="ProtNLM"/>
    </source>
</evidence>
<evidence type="ECO:0000313" key="4">
    <source>
        <dbReference type="EMBL" id="MBB4640852.1"/>
    </source>
</evidence>
<dbReference type="EMBL" id="JACHOV010000003">
    <property type="protein sequence ID" value="MBB4640852.1"/>
    <property type="molecule type" value="Genomic_DNA"/>
</dbReference>
<gene>
    <name evidence="4" type="ORF">HNQ99_001145</name>
</gene>
<proteinExistence type="predicted"/>
<dbReference type="AlphaFoldDB" id="A0A840HRT5"/>
<feature type="transmembrane region" description="Helical" evidence="1">
    <location>
        <begin position="339"/>
        <end position="360"/>
    </location>
</feature>
<feature type="transmembrane region" description="Helical" evidence="1">
    <location>
        <begin position="305"/>
        <end position="327"/>
    </location>
</feature>
<feature type="transmembrane region" description="Helical" evidence="1">
    <location>
        <begin position="84"/>
        <end position="102"/>
    </location>
</feature>
<sequence>MASERVPELALLRSEAFPKLLTSARATFHGARPTGRIVLVDALRGFALLGLFLVHCVEYFELYWRHPEPSHIHNAVDFLFADKAYAVFALLFGYSFFLFINGRGRRQADVSGRFAWRLLLLVAMGYFNSLIYVSDILQVLGLLGLSLLLFNRLGNRTLLILSVMFLAHPHLLIHTFSALISSEEGNKSQLYWMLYAKTAEVFAHGGFLDVVRLNLWQGQLFKWAYIFETARISSLAALFIWGLLLGRIGFFTEPDRFLKQRRWGILLSVMASLLLHALLDFYNAASPMQSHAAAKLSLANMLESWAALAMATAGVLLFVEAFSLSLCRRFLALFAPCGQMSLTIYVGQGLLGVTVFYGFGLGWYQDMGQGRALFFGLGAFAAMMLFAHLWMRHYRYGPLEWLWRCGTYRSFDVPLRRQLSSRRRASAV</sequence>
<keyword evidence="5" id="KW-1185">Reference proteome</keyword>
<reference evidence="4 5" key="1">
    <citation type="submission" date="2020-08" db="EMBL/GenBank/DDBJ databases">
        <title>Genomic Encyclopedia of Type Strains, Phase IV (KMG-IV): sequencing the most valuable type-strain genomes for metagenomic binning, comparative biology and taxonomic classification.</title>
        <authorList>
            <person name="Goeker M."/>
        </authorList>
    </citation>
    <scope>NUCLEOTIDE SEQUENCE [LARGE SCALE GENOMIC DNA]</scope>
    <source>
        <strain evidence="4 5">DSM 7465</strain>
    </source>
</reference>
<dbReference type="PANTHER" id="PTHR30590">
    <property type="entry name" value="INNER MEMBRANE PROTEIN"/>
    <property type="match status" value="1"/>
</dbReference>
<keyword evidence="1" id="KW-0472">Membrane</keyword>
<evidence type="ECO:0000259" key="2">
    <source>
        <dbReference type="Pfam" id="PF04235"/>
    </source>
</evidence>
<dbReference type="RefSeq" id="WP_184474667.1">
    <property type="nucleotide sequence ID" value="NZ_JACHOV010000003.1"/>
</dbReference>
<dbReference type="InterPro" id="IPR052529">
    <property type="entry name" value="Bact_Transport_Assoc"/>
</dbReference>
<accession>A0A840HRT5</accession>
<feature type="transmembrane region" description="Helical" evidence="1">
    <location>
        <begin position="223"/>
        <end position="244"/>
    </location>
</feature>
<dbReference type="Proteomes" id="UP000575068">
    <property type="component" value="Unassembled WGS sequence"/>
</dbReference>
<keyword evidence="1" id="KW-0812">Transmembrane</keyword>
<feature type="domain" description="Heparan-alpha-glucosaminide N-acetyltransferase catalytic" evidence="3">
    <location>
        <begin position="36"/>
        <end position="175"/>
    </location>
</feature>
<evidence type="ECO:0000256" key="1">
    <source>
        <dbReference type="SAM" id="Phobius"/>
    </source>
</evidence>
<feature type="transmembrane region" description="Helical" evidence="1">
    <location>
        <begin position="42"/>
        <end position="64"/>
    </location>
</feature>